<dbReference type="OrthoDB" id="3748418at2"/>
<dbReference type="AlphaFoldDB" id="A0A641AK53"/>
<evidence type="ECO:0000313" key="1">
    <source>
        <dbReference type="EMBL" id="KAA1372525.1"/>
    </source>
</evidence>
<dbReference type="EMBL" id="SDPP02000007">
    <property type="protein sequence ID" value="KAA1372525.1"/>
    <property type="molecule type" value="Genomic_DNA"/>
</dbReference>
<dbReference type="Proteomes" id="UP001515100">
    <property type="component" value="Unassembled WGS sequence"/>
</dbReference>
<gene>
    <name evidence="1" type="ORF">ESP62_019200</name>
</gene>
<dbReference type="RefSeq" id="WP_129185837.1">
    <property type="nucleotide sequence ID" value="NZ_JAGIOG010000001.1"/>
</dbReference>
<accession>A0A641AK53</accession>
<sequence>MSEQHDEVGPMDAPDTIPLEVPVTGHVAIDEALERLSRIDGLDISLHPEEFDAVHGVLRESLANAGRDGVAPESP</sequence>
<proteinExistence type="predicted"/>
<protein>
    <submittedName>
        <fullName evidence="1">Uncharacterized protein</fullName>
    </submittedName>
</protein>
<reference evidence="1" key="1">
    <citation type="submission" date="2019-09" db="EMBL/GenBank/DDBJ databases">
        <authorList>
            <person name="Li J."/>
        </authorList>
    </citation>
    <scope>NUCLEOTIDE SEQUENCE [LARGE SCALE GENOMIC DNA]</scope>
    <source>
        <strain evidence="1">NRBC 14897</strain>
    </source>
</reference>
<name>A0A641AK53_9ACTN</name>
<comment type="caution">
    <text evidence="1">The sequence shown here is derived from an EMBL/GenBank/DDBJ whole genome shotgun (WGS) entry which is preliminary data.</text>
</comment>
<organism evidence="1 2">
    <name type="scientific">Aeromicrobium fastidiosum</name>
    <dbReference type="NCBI Taxonomy" id="52699"/>
    <lineage>
        <taxon>Bacteria</taxon>
        <taxon>Bacillati</taxon>
        <taxon>Actinomycetota</taxon>
        <taxon>Actinomycetes</taxon>
        <taxon>Propionibacteriales</taxon>
        <taxon>Nocardioidaceae</taxon>
        <taxon>Aeromicrobium</taxon>
    </lineage>
</organism>
<evidence type="ECO:0000313" key="2">
    <source>
        <dbReference type="Proteomes" id="UP001515100"/>
    </source>
</evidence>
<keyword evidence="2" id="KW-1185">Reference proteome</keyword>